<dbReference type="Gene3D" id="3.10.20.370">
    <property type="match status" value="1"/>
</dbReference>
<dbReference type="OrthoDB" id="115435at2759"/>
<feature type="compositionally biased region" description="Basic and acidic residues" evidence="2">
    <location>
        <begin position="633"/>
        <end position="642"/>
    </location>
</feature>
<dbReference type="SUPFAM" id="SSF56672">
    <property type="entry name" value="DNA/RNA polymerases"/>
    <property type="match status" value="1"/>
</dbReference>
<evidence type="ECO:0000256" key="1">
    <source>
        <dbReference type="ARBA" id="ARBA00023268"/>
    </source>
</evidence>
<accession>A0A2G8KZ63</accession>
<proteinExistence type="predicted"/>
<dbReference type="PROSITE" id="PS50878">
    <property type="entry name" value="RT_POL"/>
    <property type="match status" value="1"/>
</dbReference>
<dbReference type="InterPro" id="IPR043502">
    <property type="entry name" value="DNA/RNA_pol_sf"/>
</dbReference>
<dbReference type="CDD" id="cd09274">
    <property type="entry name" value="RNase_HI_RT_Ty3"/>
    <property type="match status" value="1"/>
</dbReference>
<dbReference type="GO" id="GO:0003824">
    <property type="term" value="F:catalytic activity"/>
    <property type="evidence" value="ECO:0007669"/>
    <property type="project" value="UniProtKB-KW"/>
</dbReference>
<dbReference type="InterPro" id="IPR043128">
    <property type="entry name" value="Rev_trsase/Diguanyl_cyclase"/>
</dbReference>
<evidence type="ECO:0000313" key="4">
    <source>
        <dbReference type="EMBL" id="PIK53262.1"/>
    </source>
</evidence>
<keyword evidence="1" id="KW-0511">Multifunctional enzyme</keyword>
<dbReference type="InterPro" id="IPR050951">
    <property type="entry name" value="Retrovirus_Pol_polyprotein"/>
</dbReference>
<protein>
    <submittedName>
        <fullName evidence="4">Septin-8-A</fullName>
    </submittedName>
</protein>
<dbReference type="Gene3D" id="3.30.70.270">
    <property type="match status" value="2"/>
</dbReference>
<dbReference type="EMBL" id="MRZV01000294">
    <property type="protein sequence ID" value="PIK53262.1"/>
    <property type="molecule type" value="Genomic_DNA"/>
</dbReference>
<comment type="caution">
    <text evidence="4">The sequence shown here is derived from an EMBL/GenBank/DDBJ whole genome shotgun (WGS) entry which is preliminary data.</text>
</comment>
<keyword evidence="5" id="KW-1185">Reference proteome</keyword>
<name>A0A2G8KZ63_STIJA</name>
<gene>
    <name evidence="4" type="ORF">BSL78_09836</name>
</gene>
<evidence type="ECO:0000259" key="3">
    <source>
        <dbReference type="PROSITE" id="PS50878"/>
    </source>
</evidence>
<reference evidence="4 5" key="1">
    <citation type="journal article" date="2017" name="PLoS Biol.">
        <title>The sea cucumber genome provides insights into morphological evolution and visceral regeneration.</title>
        <authorList>
            <person name="Zhang X."/>
            <person name="Sun L."/>
            <person name="Yuan J."/>
            <person name="Sun Y."/>
            <person name="Gao Y."/>
            <person name="Zhang L."/>
            <person name="Li S."/>
            <person name="Dai H."/>
            <person name="Hamel J.F."/>
            <person name="Liu C."/>
            <person name="Yu Y."/>
            <person name="Liu S."/>
            <person name="Lin W."/>
            <person name="Guo K."/>
            <person name="Jin S."/>
            <person name="Xu P."/>
            <person name="Storey K.B."/>
            <person name="Huan P."/>
            <person name="Zhang T."/>
            <person name="Zhou Y."/>
            <person name="Zhang J."/>
            <person name="Lin C."/>
            <person name="Li X."/>
            <person name="Xing L."/>
            <person name="Huo D."/>
            <person name="Sun M."/>
            <person name="Wang L."/>
            <person name="Mercier A."/>
            <person name="Li F."/>
            <person name="Yang H."/>
            <person name="Xiang J."/>
        </authorList>
    </citation>
    <scope>NUCLEOTIDE SEQUENCE [LARGE SCALE GENOMIC DNA]</scope>
    <source>
        <strain evidence="4">Shaxun</strain>
        <tissue evidence="4">Muscle</tissue>
    </source>
</reference>
<dbReference type="PANTHER" id="PTHR37984:SF5">
    <property type="entry name" value="PROTEIN NYNRIN-LIKE"/>
    <property type="match status" value="1"/>
</dbReference>
<organism evidence="4 5">
    <name type="scientific">Stichopus japonicus</name>
    <name type="common">Sea cucumber</name>
    <dbReference type="NCBI Taxonomy" id="307972"/>
    <lineage>
        <taxon>Eukaryota</taxon>
        <taxon>Metazoa</taxon>
        <taxon>Echinodermata</taxon>
        <taxon>Eleutherozoa</taxon>
        <taxon>Echinozoa</taxon>
        <taxon>Holothuroidea</taxon>
        <taxon>Aspidochirotacea</taxon>
        <taxon>Aspidochirotida</taxon>
        <taxon>Stichopodidae</taxon>
        <taxon>Apostichopus</taxon>
    </lineage>
</organism>
<dbReference type="FunFam" id="3.10.20.370:FF:000001">
    <property type="entry name" value="Retrovirus-related Pol polyprotein from transposon 17.6-like protein"/>
    <property type="match status" value="1"/>
</dbReference>
<dbReference type="InterPro" id="IPR041577">
    <property type="entry name" value="RT_RNaseH_2"/>
</dbReference>
<dbReference type="Pfam" id="PF17919">
    <property type="entry name" value="RT_RNaseH_2"/>
    <property type="match status" value="1"/>
</dbReference>
<dbReference type="AlphaFoldDB" id="A0A2G8KZ63"/>
<dbReference type="FunFam" id="3.30.70.270:FF:000062">
    <property type="entry name" value="Uncharacterized protein"/>
    <property type="match status" value="1"/>
</dbReference>
<evidence type="ECO:0000256" key="2">
    <source>
        <dbReference type="SAM" id="MobiDB-lite"/>
    </source>
</evidence>
<evidence type="ECO:0000313" key="5">
    <source>
        <dbReference type="Proteomes" id="UP000230750"/>
    </source>
</evidence>
<dbReference type="PANTHER" id="PTHR37984">
    <property type="entry name" value="PROTEIN CBG26694"/>
    <property type="match status" value="1"/>
</dbReference>
<dbReference type="Proteomes" id="UP000230750">
    <property type="component" value="Unassembled WGS sequence"/>
</dbReference>
<feature type="region of interest" description="Disordered" evidence="2">
    <location>
        <begin position="629"/>
        <end position="650"/>
    </location>
</feature>
<feature type="domain" description="Reverse transcriptase" evidence="3">
    <location>
        <begin position="219"/>
        <end position="398"/>
    </location>
</feature>
<dbReference type="Gene3D" id="3.10.10.10">
    <property type="entry name" value="HIV Type 1 Reverse Transcriptase, subunit A, domain 1"/>
    <property type="match status" value="1"/>
</dbReference>
<sequence>MSHLSHRQLKPLTDLDLTGVGGYDVPYLGYIEVNLTPVAKDAGTKKRVKTLALILADCRSRQETPLLIRTNTRLLRTLLRDYRKLGGKRLKVSKHWAAAYRLAASEMRYGKDGCLGPLRLVHPVELPAGETTEVKVNEGGSPEPFSLKESPVSEGWRHRIEQVLREHRDVFSTDDLDIGRTAEVMHRIRLTDDTPFRQKSRRIPPADFKDAKEHIEELLRKSIIRESFSPYASAIVLVRKKNGDIRLTVDYRLLNSRTVKDQYNIPKIEDTFHSLSGAVWFSSLDLKSGYYQIEMEEEDKQKTAFWCPLGFYEFNRMPQGICNAPATFQRLMEKCMGAMAFQDVIVYLDDLLIFSHTLEEHETKLRKVLARLREYGLKLNPDKCQFLRPSVKCLGHVISADGVQTDPDKISAVSTWPRPQNVTELKSFLGFAGYYRRFIENYSRIAKPLNSLSQLYEPVRKRRGKARIRTKDSPAQRPSPDTPFGDSWTSVCQTAFDQLIKKLTMAPILNFANFEEPFVLHTDASTSGLGAALYQQHEGKLRPVAYAAGPIQKRGQLPAHKLEFLALKWAVTAKFSDYLYGNKFLVMTDNNPLTYVLSTVKLDAVGHRWLAALANYEFDLKYKPGRYNQDADGLSRRPHEPPAEDEEYRSFQSRTSEMRERLLGSPTQLSSTAEVNRLHCRSQMTLVRAEVVAALCRAQPSGRVNCRM</sequence>
<dbReference type="InterPro" id="IPR000477">
    <property type="entry name" value="RT_dom"/>
</dbReference>
<dbReference type="Pfam" id="PF00078">
    <property type="entry name" value="RVT_1"/>
    <property type="match status" value="1"/>
</dbReference>
<feature type="region of interest" description="Disordered" evidence="2">
    <location>
        <begin position="463"/>
        <end position="485"/>
    </location>
</feature>
<dbReference type="FunFam" id="3.10.10.10:FF:000004">
    <property type="entry name" value="Uncharacterized protein"/>
    <property type="match status" value="1"/>
</dbReference>
<dbReference type="CDD" id="cd01647">
    <property type="entry name" value="RT_LTR"/>
    <property type="match status" value="1"/>
</dbReference>